<evidence type="ECO:0008006" key="3">
    <source>
        <dbReference type="Google" id="ProtNLM"/>
    </source>
</evidence>
<reference evidence="1 2" key="1">
    <citation type="submission" date="2014-12" db="EMBL/GenBank/DDBJ databases">
        <title>Genomes of Geoalkalibacter ferrihydriticus and Geoalkalibacter subterraneus, two haloalkaliphilic metal-reducing members of the Geobacteraceae.</title>
        <authorList>
            <person name="Badalamenti J.P."/>
            <person name="Torres C.I."/>
            <person name="Krajmalnik-Brown R."/>
            <person name="Bond D.R."/>
        </authorList>
    </citation>
    <scope>NUCLEOTIDE SEQUENCE [LARGE SCALE GENOMIC DNA]</scope>
    <source>
        <strain evidence="1 2">DSM 17813</strain>
    </source>
</reference>
<accession>A0A0C2HHQ0</accession>
<dbReference type="AlphaFoldDB" id="A0A0C2HHQ0"/>
<name>A0A0C2HHQ0_9BACT</name>
<dbReference type="PANTHER" id="PTHR35566">
    <property type="entry name" value="BLR3599 PROTEIN"/>
    <property type="match status" value="1"/>
</dbReference>
<evidence type="ECO:0000313" key="2">
    <source>
        <dbReference type="Proteomes" id="UP000035068"/>
    </source>
</evidence>
<comment type="caution">
    <text evidence="1">The sequence shown here is derived from an EMBL/GenBank/DDBJ whole genome shotgun (WGS) entry which is preliminary data.</text>
</comment>
<dbReference type="InterPro" id="IPR010263">
    <property type="entry name" value="T6SS_TssK"/>
</dbReference>
<keyword evidence="2" id="KW-1185">Reference proteome</keyword>
<sequence>MNMDGLRKIVWAEGVFLGQQHFQQWDRYQEMVQGLFARSLNPLTWGLLELRIDPPALENGRLRVERCLALLPDARLVYYDAGVDPPLMCELGGRGGESFEVYLCLPGNRQVNGISGYSGKSHLCAWQADYREVADEYDGGRSREVLLARPNLLLLSADQPRDAFTALPIARVLNEGDGTYRLLPEFIPPVARIGASARLGSLLSGMVEIVGARLRALNERKNAFGGGAGEFAQADPLNFHLLQILSGAWPLLQHFQHNPELHPEFLYRSLVPVLGSLKAFAGGDSGEIPGYRHEALESVFPPLTALLEKLMDVQTRQRSAAVLLERENECLWRAEGLAPDLLQRATFFLEVDHGGDDPNWISDFARQVKVGPRSGIELMVASALPGVRLVHTQRPPAQMPVRSGCEYFRLESRGDFWNKMVDEGSVAVFVSHPFAQAAVALVSVQE</sequence>
<organism evidence="1 2">
    <name type="scientific">Geoalkalibacter ferrihydriticus DSM 17813</name>
    <dbReference type="NCBI Taxonomy" id="1121915"/>
    <lineage>
        <taxon>Bacteria</taxon>
        <taxon>Pseudomonadati</taxon>
        <taxon>Thermodesulfobacteriota</taxon>
        <taxon>Desulfuromonadia</taxon>
        <taxon>Desulfuromonadales</taxon>
        <taxon>Geoalkalibacteraceae</taxon>
        <taxon>Geoalkalibacter</taxon>
    </lineage>
</organism>
<dbReference type="Proteomes" id="UP000035068">
    <property type="component" value="Unassembled WGS sequence"/>
</dbReference>
<dbReference type="Pfam" id="PF05936">
    <property type="entry name" value="T6SS_VasE"/>
    <property type="match status" value="1"/>
</dbReference>
<protein>
    <recommendedName>
        <fullName evidence="3">Type VI secretion protein</fullName>
    </recommendedName>
</protein>
<evidence type="ECO:0000313" key="1">
    <source>
        <dbReference type="EMBL" id="KIH76526.1"/>
    </source>
</evidence>
<proteinExistence type="predicted"/>
<gene>
    <name evidence="1" type="ORF">GFER_10125</name>
</gene>
<dbReference type="NCBIfam" id="TIGR03353">
    <property type="entry name" value="VI_chp_4"/>
    <property type="match status" value="1"/>
</dbReference>
<dbReference type="EMBL" id="JWJD01000003">
    <property type="protein sequence ID" value="KIH76526.1"/>
    <property type="molecule type" value="Genomic_DNA"/>
</dbReference>
<dbReference type="PANTHER" id="PTHR35566:SF1">
    <property type="entry name" value="TYPE VI SECRETION SYSTEM BASEPLATE COMPONENT TSSK1"/>
    <property type="match status" value="1"/>
</dbReference>